<gene>
    <name evidence="5" type="ORF">HK413_12290</name>
</gene>
<evidence type="ECO:0000313" key="5">
    <source>
        <dbReference type="EMBL" id="NNU34654.1"/>
    </source>
</evidence>
<evidence type="ECO:0000256" key="3">
    <source>
        <dbReference type="ARBA" id="ARBA00023002"/>
    </source>
</evidence>
<keyword evidence="3" id="KW-0560">Oxidoreductase</keyword>
<feature type="domain" description="Pyrrolo-quinoline quinone repeat" evidence="4">
    <location>
        <begin position="14"/>
        <end position="293"/>
    </location>
</feature>
<dbReference type="Proteomes" id="UP000566071">
    <property type="component" value="Unassembled WGS sequence"/>
</dbReference>
<sequence length="297" mass="32709">MHLSKAQTNINTGWEVYGGSKKSIRYSSLKQINTTNVKQLQVAWIYHTEDADVKGLSQIQCNPIIVNGILYGTTPRLSLIALNAATGEQKWIFKPETYLGKEVALGLNNSRGVTYWQSGKDKRVLYGAGSNVYELNAETGELIKEFGKNGAINLHDDLELTNKSTYIAATSPGIIYKDLYIVGGRVNESANAAPGSIRAFDVRTGKLRWIFHTIPHPGEFGYNTREDKEAWKHIGGANCWSGFSMDEKRGILFAPTGSASFDFYGGKRLGAGLFANSLLALDAATGKLKWHYQSYPS</sequence>
<keyword evidence="6" id="KW-1185">Reference proteome</keyword>
<dbReference type="Pfam" id="PF01011">
    <property type="entry name" value="PQQ"/>
    <property type="match status" value="1"/>
</dbReference>
<organism evidence="5 6">
    <name type="scientific">Mucilaginibacter humi</name>
    <dbReference type="NCBI Taxonomy" id="2732510"/>
    <lineage>
        <taxon>Bacteria</taxon>
        <taxon>Pseudomonadati</taxon>
        <taxon>Bacteroidota</taxon>
        <taxon>Sphingobacteriia</taxon>
        <taxon>Sphingobacteriales</taxon>
        <taxon>Sphingobacteriaceae</taxon>
        <taxon>Mucilaginibacter</taxon>
    </lineage>
</organism>
<comment type="similarity">
    <text evidence="2">Belongs to the bacterial PQQ dehydrogenase family.</text>
</comment>
<dbReference type="EMBL" id="JABFCR010000060">
    <property type="protein sequence ID" value="NNU34654.1"/>
    <property type="molecule type" value="Genomic_DNA"/>
</dbReference>
<evidence type="ECO:0000259" key="4">
    <source>
        <dbReference type="Pfam" id="PF01011"/>
    </source>
</evidence>
<dbReference type="InterPro" id="IPR011047">
    <property type="entry name" value="Quinoprotein_ADH-like_sf"/>
</dbReference>
<evidence type="ECO:0000256" key="2">
    <source>
        <dbReference type="ARBA" id="ARBA00008156"/>
    </source>
</evidence>
<dbReference type="PANTHER" id="PTHR32303:SF4">
    <property type="entry name" value="QUINOPROTEIN GLUCOSE DEHYDROGENASE"/>
    <property type="match status" value="1"/>
</dbReference>
<name>A0ABX1W5S3_9SPHI</name>
<evidence type="ECO:0000313" key="6">
    <source>
        <dbReference type="Proteomes" id="UP000566071"/>
    </source>
</evidence>
<dbReference type="PANTHER" id="PTHR32303">
    <property type="entry name" value="QUINOPROTEIN ALCOHOL DEHYDROGENASE (CYTOCHROME C)"/>
    <property type="match status" value="1"/>
</dbReference>
<comment type="caution">
    <text evidence="5">The sequence shown here is derived from an EMBL/GenBank/DDBJ whole genome shotgun (WGS) entry which is preliminary data.</text>
</comment>
<proteinExistence type="inferred from homology"/>
<dbReference type="SUPFAM" id="SSF50998">
    <property type="entry name" value="Quinoprotein alcohol dehydrogenase-like"/>
    <property type="match status" value="1"/>
</dbReference>
<dbReference type="Gene3D" id="2.140.10.10">
    <property type="entry name" value="Quinoprotein alcohol dehydrogenase-like superfamily"/>
    <property type="match status" value="1"/>
</dbReference>
<reference evidence="5 6" key="1">
    <citation type="submission" date="2020-05" db="EMBL/GenBank/DDBJ databases">
        <authorList>
            <person name="Khan S.A."/>
            <person name="Jeon C.O."/>
            <person name="Chun B.H."/>
        </authorList>
    </citation>
    <scope>NUCLEOTIDE SEQUENCE [LARGE SCALE GENOMIC DNA]</scope>
    <source>
        <strain evidence="5 6">S1162</strain>
    </source>
</reference>
<comment type="cofactor">
    <cofactor evidence="1">
        <name>pyrroloquinoline quinone</name>
        <dbReference type="ChEBI" id="CHEBI:58442"/>
    </cofactor>
</comment>
<protein>
    <submittedName>
        <fullName evidence="5">PQQ-binding-like beta-propeller repeat protein</fullName>
    </submittedName>
</protein>
<accession>A0ABX1W5S3</accession>
<dbReference type="InterPro" id="IPR002372">
    <property type="entry name" value="PQQ_rpt_dom"/>
</dbReference>
<evidence type="ECO:0000256" key="1">
    <source>
        <dbReference type="ARBA" id="ARBA00001931"/>
    </source>
</evidence>
<dbReference type="InterPro" id="IPR018391">
    <property type="entry name" value="PQQ_b-propeller_rpt"/>
</dbReference>
<dbReference type="SMART" id="SM00564">
    <property type="entry name" value="PQQ"/>
    <property type="match status" value="4"/>
</dbReference>